<name>A0AA37SJ28_9BACT</name>
<comment type="caution">
    <text evidence="2">The sequence shown here is derived from an EMBL/GenBank/DDBJ whole genome shotgun (WGS) entry which is preliminary data.</text>
</comment>
<proteinExistence type="predicted"/>
<dbReference type="Proteomes" id="UP001156666">
    <property type="component" value="Unassembled WGS sequence"/>
</dbReference>
<dbReference type="EMBL" id="BSOH01000001">
    <property type="protein sequence ID" value="GLR15698.1"/>
    <property type="molecule type" value="Genomic_DNA"/>
</dbReference>
<accession>A0AA37SJ28</accession>
<keyword evidence="3" id="KW-1185">Reference proteome</keyword>
<dbReference type="AlphaFoldDB" id="A0AA37SJ28"/>
<evidence type="ECO:0000256" key="1">
    <source>
        <dbReference type="SAM" id="SignalP"/>
    </source>
</evidence>
<protein>
    <recommendedName>
        <fullName evidence="4">DUF4249 domain-containing protein</fullName>
    </recommendedName>
</protein>
<reference evidence="2" key="2">
    <citation type="submission" date="2023-01" db="EMBL/GenBank/DDBJ databases">
        <title>Draft genome sequence of Portibacter lacus strain NBRC 108769.</title>
        <authorList>
            <person name="Sun Q."/>
            <person name="Mori K."/>
        </authorList>
    </citation>
    <scope>NUCLEOTIDE SEQUENCE</scope>
    <source>
        <strain evidence="2">NBRC 108769</strain>
    </source>
</reference>
<dbReference type="PROSITE" id="PS51257">
    <property type="entry name" value="PROKAR_LIPOPROTEIN"/>
    <property type="match status" value="1"/>
</dbReference>
<dbReference type="RefSeq" id="WP_235292596.1">
    <property type="nucleotide sequence ID" value="NZ_BSOH01000001.1"/>
</dbReference>
<organism evidence="2 3">
    <name type="scientific">Portibacter lacus</name>
    <dbReference type="NCBI Taxonomy" id="1099794"/>
    <lineage>
        <taxon>Bacteria</taxon>
        <taxon>Pseudomonadati</taxon>
        <taxon>Bacteroidota</taxon>
        <taxon>Saprospiria</taxon>
        <taxon>Saprospirales</taxon>
        <taxon>Haliscomenobacteraceae</taxon>
        <taxon>Portibacter</taxon>
    </lineage>
</organism>
<feature type="signal peptide" evidence="1">
    <location>
        <begin position="1"/>
        <end position="21"/>
    </location>
</feature>
<reference evidence="2" key="1">
    <citation type="journal article" date="2014" name="Int. J. Syst. Evol. Microbiol.">
        <title>Complete genome sequence of Corynebacterium casei LMG S-19264T (=DSM 44701T), isolated from a smear-ripened cheese.</title>
        <authorList>
            <consortium name="US DOE Joint Genome Institute (JGI-PGF)"/>
            <person name="Walter F."/>
            <person name="Albersmeier A."/>
            <person name="Kalinowski J."/>
            <person name="Ruckert C."/>
        </authorList>
    </citation>
    <scope>NUCLEOTIDE SEQUENCE</scope>
    <source>
        <strain evidence="2">NBRC 108769</strain>
    </source>
</reference>
<feature type="chain" id="PRO_5041329522" description="DUF4249 domain-containing protein" evidence="1">
    <location>
        <begin position="22"/>
        <end position="257"/>
    </location>
</feature>
<gene>
    <name evidence="2" type="ORF">GCM10007940_03130</name>
</gene>
<sequence>MKFKFGFIALLFLVGSCSYFSDPGSELVLNVDNEFEIEMVEILEPTQRSLAINITLLDQFKCQDSELGLVQNISNNNLSIIIQDIITPPDCNDETSYPQGTATFHVNNNTYDLGIQVQEQVNQNGILQVSDKGYELDLSTAKGLIIDQPYINKIPSRFIWGYYQAVDSSEQEIIESFLLRNDYSTRPLTYMKPGKYSYFEIDEQGEIFVNDAPSSGIVKTLAFDLADLNEIKEVVSNFKATHSDINLKLFGSDGSVF</sequence>
<evidence type="ECO:0008006" key="4">
    <source>
        <dbReference type="Google" id="ProtNLM"/>
    </source>
</evidence>
<evidence type="ECO:0000313" key="3">
    <source>
        <dbReference type="Proteomes" id="UP001156666"/>
    </source>
</evidence>
<evidence type="ECO:0000313" key="2">
    <source>
        <dbReference type="EMBL" id="GLR15698.1"/>
    </source>
</evidence>
<keyword evidence="1" id="KW-0732">Signal</keyword>